<gene>
    <name evidence="3" type="ORF">GALMADRAFT_797490</name>
</gene>
<feature type="compositionally biased region" description="Low complexity" evidence="1">
    <location>
        <begin position="45"/>
        <end position="57"/>
    </location>
</feature>
<dbReference type="AlphaFoldDB" id="A0A067SWX1"/>
<keyword evidence="2" id="KW-0472">Membrane</keyword>
<dbReference type="STRING" id="685588.A0A067SWX1"/>
<keyword evidence="2" id="KW-0812">Transmembrane</keyword>
<feature type="compositionally biased region" description="Polar residues" evidence="1">
    <location>
        <begin position="179"/>
        <end position="188"/>
    </location>
</feature>
<proteinExistence type="predicted"/>
<sequence length="313" mass="33238">MYVASVSALCNLLTLSKADYSSPNHRTLSMHQPPPLSLHIGGQSSSGPSLPISNSRSIEMHEPKRPSNRGGLSLHSRSPSDDPGGSYYYGQNSTSFNRHTQYGHGHGHSSSQQHHPHHGQSGPGPQHSGSQYPPFFPGSSSHQSPPPSFMPLQSEFSRGPSSRGGGGGGGQGFGLPPRTSSTGSSSYDNPAMYPMMRTATGSASSQPPGPFPAFLDTEDQGRHQGQAQLAPSLVGLDWPVHNASGGGGPSSSAAPSGPPSSGNFFFLISPYLFRLSFHLLLQHIIFFLSILIALYISPFFSTHSLFTPSHRRI</sequence>
<feature type="compositionally biased region" description="Low complexity" evidence="1">
    <location>
        <begin position="108"/>
        <end position="143"/>
    </location>
</feature>
<evidence type="ECO:0000256" key="2">
    <source>
        <dbReference type="SAM" id="Phobius"/>
    </source>
</evidence>
<dbReference type="HOGENOM" id="CLU_888639_0_0_1"/>
<evidence type="ECO:0000313" key="4">
    <source>
        <dbReference type="Proteomes" id="UP000027222"/>
    </source>
</evidence>
<reference evidence="4" key="1">
    <citation type="journal article" date="2014" name="Proc. Natl. Acad. Sci. U.S.A.">
        <title>Extensive sampling of basidiomycete genomes demonstrates inadequacy of the white-rot/brown-rot paradigm for wood decay fungi.</title>
        <authorList>
            <person name="Riley R."/>
            <person name="Salamov A.A."/>
            <person name="Brown D.W."/>
            <person name="Nagy L.G."/>
            <person name="Floudas D."/>
            <person name="Held B.W."/>
            <person name="Levasseur A."/>
            <person name="Lombard V."/>
            <person name="Morin E."/>
            <person name="Otillar R."/>
            <person name="Lindquist E.A."/>
            <person name="Sun H."/>
            <person name="LaButti K.M."/>
            <person name="Schmutz J."/>
            <person name="Jabbour D."/>
            <person name="Luo H."/>
            <person name="Baker S.E."/>
            <person name="Pisabarro A.G."/>
            <person name="Walton J.D."/>
            <person name="Blanchette R.A."/>
            <person name="Henrissat B."/>
            <person name="Martin F."/>
            <person name="Cullen D."/>
            <person name="Hibbett D.S."/>
            <person name="Grigoriev I.V."/>
        </authorList>
    </citation>
    <scope>NUCLEOTIDE SEQUENCE [LARGE SCALE GENOMIC DNA]</scope>
    <source>
        <strain evidence="4">CBS 339.88</strain>
    </source>
</reference>
<dbReference type="EMBL" id="KL142393">
    <property type="protein sequence ID" value="KDR71268.1"/>
    <property type="molecule type" value="Genomic_DNA"/>
</dbReference>
<protein>
    <submittedName>
        <fullName evidence="3">Uncharacterized protein</fullName>
    </submittedName>
</protein>
<feature type="compositionally biased region" description="Gly residues" evidence="1">
    <location>
        <begin position="162"/>
        <end position="173"/>
    </location>
</feature>
<evidence type="ECO:0000256" key="1">
    <source>
        <dbReference type="SAM" id="MobiDB-lite"/>
    </source>
</evidence>
<evidence type="ECO:0000313" key="3">
    <source>
        <dbReference type="EMBL" id="KDR71268.1"/>
    </source>
</evidence>
<keyword evidence="2" id="KW-1133">Transmembrane helix</keyword>
<name>A0A067SWX1_GALM3</name>
<keyword evidence="4" id="KW-1185">Reference proteome</keyword>
<organism evidence="3 4">
    <name type="scientific">Galerina marginata (strain CBS 339.88)</name>
    <dbReference type="NCBI Taxonomy" id="685588"/>
    <lineage>
        <taxon>Eukaryota</taxon>
        <taxon>Fungi</taxon>
        <taxon>Dikarya</taxon>
        <taxon>Basidiomycota</taxon>
        <taxon>Agaricomycotina</taxon>
        <taxon>Agaricomycetes</taxon>
        <taxon>Agaricomycetidae</taxon>
        <taxon>Agaricales</taxon>
        <taxon>Agaricineae</taxon>
        <taxon>Strophariaceae</taxon>
        <taxon>Galerina</taxon>
    </lineage>
</organism>
<feature type="compositionally biased region" description="Polar residues" evidence="1">
    <location>
        <begin position="89"/>
        <end position="100"/>
    </location>
</feature>
<accession>A0A067SWX1</accession>
<dbReference type="Proteomes" id="UP000027222">
    <property type="component" value="Unassembled WGS sequence"/>
</dbReference>
<feature type="region of interest" description="Disordered" evidence="1">
    <location>
        <begin position="24"/>
        <end position="225"/>
    </location>
</feature>
<feature type="transmembrane region" description="Helical" evidence="2">
    <location>
        <begin position="284"/>
        <end position="306"/>
    </location>
</feature>